<dbReference type="SMART" id="SM00448">
    <property type="entry name" value="REC"/>
    <property type="match status" value="1"/>
</dbReference>
<dbReference type="PANTHER" id="PTHR48111:SF43">
    <property type="entry name" value="STAGE 0 SPORULATION PROTEIN A HOMOLOG"/>
    <property type="match status" value="1"/>
</dbReference>
<accession>A0A1H3CWM6</accession>
<evidence type="ECO:0000259" key="9">
    <source>
        <dbReference type="PROSITE" id="PS51755"/>
    </source>
</evidence>
<keyword evidence="3 7" id="KW-0238">DNA-binding</keyword>
<dbReference type="SMART" id="SM00862">
    <property type="entry name" value="Trans_reg_C"/>
    <property type="match status" value="1"/>
</dbReference>
<comment type="function">
    <text evidence="5">May play the central regulatory role in sporulation. It may be an element of the effector pathway responsible for the activation of sporulation genes in response to nutritional stress. Spo0A may act in concert with spo0H (a sigma factor) to control the expression of some genes that are critical to the sporulation process.</text>
</comment>
<evidence type="ECO:0000256" key="1">
    <source>
        <dbReference type="ARBA" id="ARBA00018672"/>
    </source>
</evidence>
<dbReference type="Gene3D" id="1.10.10.10">
    <property type="entry name" value="Winged helix-like DNA-binding domain superfamily/Winged helix DNA-binding domain"/>
    <property type="match status" value="1"/>
</dbReference>
<keyword evidence="6" id="KW-0597">Phosphoprotein</keyword>
<evidence type="ECO:0000259" key="8">
    <source>
        <dbReference type="PROSITE" id="PS50110"/>
    </source>
</evidence>
<dbReference type="EMBL" id="FNOU01000004">
    <property type="protein sequence ID" value="SDX58551.1"/>
    <property type="molecule type" value="Genomic_DNA"/>
</dbReference>
<evidence type="ECO:0000256" key="4">
    <source>
        <dbReference type="ARBA" id="ARBA00023163"/>
    </source>
</evidence>
<dbReference type="Gene3D" id="3.40.50.2300">
    <property type="match status" value="1"/>
</dbReference>
<evidence type="ECO:0000256" key="5">
    <source>
        <dbReference type="ARBA" id="ARBA00024867"/>
    </source>
</evidence>
<feature type="domain" description="Response regulatory" evidence="8">
    <location>
        <begin position="3"/>
        <end position="116"/>
    </location>
</feature>
<evidence type="ECO:0000313" key="10">
    <source>
        <dbReference type="EMBL" id="SDX58551.1"/>
    </source>
</evidence>
<feature type="DNA-binding region" description="OmpR/PhoB-type" evidence="7">
    <location>
        <begin position="127"/>
        <end position="224"/>
    </location>
</feature>
<dbReference type="Pfam" id="PF00486">
    <property type="entry name" value="Trans_reg_C"/>
    <property type="match status" value="1"/>
</dbReference>
<dbReference type="InterPro" id="IPR011006">
    <property type="entry name" value="CheY-like_superfamily"/>
</dbReference>
<evidence type="ECO:0000256" key="7">
    <source>
        <dbReference type="PROSITE-ProRule" id="PRU01091"/>
    </source>
</evidence>
<feature type="domain" description="OmpR/PhoB-type" evidence="9">
    <location>
        <begin position="127"/>
        <end position="224"/>
    </location>
</feature>
<dbReference type="PROSITE" id="PS50110">
    <property type="entry name" value="RESPONSE_REGULATORY"/>
    <property type="match status" value="1"/>
</dbReference>
<dbReference type="CDD" id="cd00383">
    <property type="entry name" value="trans_reg_C"/>
    <property type="match status" value="1"/>
</dbReference>
<evidence type="ECO:0000313" key="11">
    <source>
        <dbReference type="Proteomes" id="UP000199652"/>
    </source>
</evidence>
<dbReference type="InterPro" id="IPR036388">
    <property type="entry name" value="WH-like_DNA-bd_sf"/>
</dbReference>
<dbReference type="GO" id="GO:0000156">
    <property type="term" value="F:phosphorelay response regulator activity"/>
    <property type="evidence" value="ECO:0007669"/>
    <property type="project" value="TreeGrafter"/>
</dbReference>
<name>A0A1H3CWM6_EUBBA</name>
<reference evidence="11" key="1">
    <citation type="submission" date="2016-10" db="EMBL/GenBank/DDBJ databases">
        <authorList>
            <person name="Varghese N."/>
            <person name="Submissions S."/>
        </authorList>
    </citation>
    <scope>NUCLEOTIDE SEQUENCE [LARGE SCALE GENOMIC DNA]</scope>
    <source>
        <strain evidence="11">VPI 5359</strain>
    </source>
</reference>
<dbReference type="OrthoDB" id="9790442at2"/>
<evidence type="ECO:0000256" key="6">
    <source>
        <dbReference type="PROSITE-ProRule" id="PRU00169"/>
    </source>
</evidence>
<dbReference type="STRING" id="1528.SAMN04488579_1048"/>
<dbReference type="GO" id="GO:0006355">
    <property type="term" value="P:regulation of DNA-templated transcription"/>
    <property type="evidence" value="ECO:0007669"/>
    <property type="project" value="InterPro"/>
</dbReference>
<keyword evidence="4" id="KW-0804">Transcription</keyword>
<dbReference type="PROSITE" id="PS51755">
    <property type="entry name" value="OMPR_PHOB"/>
    <property type="match status" value="1"/>
</dbReference>
<dbReference type="RefSeq" id="WP_090243521.1">
    <property type="nucleotide sequence ID" value="NZ_FNOU01000004.1"/>
</dbReference>
<keyword evidence="2" id="KW-0805">Transcription regulation</keyword>
<dbReference type="Pfam" id="PF00072">
    <property type="entry name" value="Response_reg"/>
    <property type="match status" value="1"/>
</dbReference>
<gene>
    <name evidence="10" type="ORF">SAMN04488579_1048</name>
</gene>
<evidence type="ECO:0000256" key="2">
    <source>
        <dbReference type="ARBA" id="ARBA00023015"/>
    </source>
</evidence>
<dbReference type="GO" id="GO:0005829">
    <property type="term" value="C:cytosol"/>
    <property type="evidence" value="ECO:0007669"/>
    <property type="project" value="TreeGrafter"/>
</dbReference>
<dbReference type="Proteomes" id="UP000199652">
    <property type="component" value="Unassembled WGS sequence"/>
</dbReference>
<dbReference type="CDD" id="cd18159">
    <property type="entry name" value="REC_OmpR_NsrR-like"/>
    <property type="match status" value="1"/>
</dbReference>
<dbReference type="InterPro" id="IPR001789">
    <property type="entry name" value="Sig_transdc_resp-reg_receiver"/>
</dbReference>
<dbReference type="PANTHER" id="PTHR48111">
    <property type="entry name" value="REGULATOR OF RPOS"/>
    <property type="match status" value="1"/>
</dbReference>
<keyword evidence="11" id="KW-1185">Reference proteome</keyword>
<dbReference type="InterPro" id="IPR001867">
    <property type="entry name" value="OmpR/PhoB-type_DNA-bd"/>
</dbReference>
<protein>
    <recommendedName>
        <fullName evidence="1">Stage 0 sporulation protein A homolog</fullName>
    </recommendedName>
</protein>
<dbReference type="SUPFAM" id="SSF52172">
    <property type="entry name" value="CheY-like"/>
    <property type="match status" value="1"/>
</dbReference>
<dbReference type="InterPro" id="IPR039420">
    <property type="entry name" value="WalR-like"/>
</dbReference>
<organism evidence="10 11">
    <name type="scientific">Eubacterium barkeri</name>
    <name type="common">Clostridium barkeri</name>
    <dbReference type="NCBI Taxonomy" id="1528"/>
    <lineage>
        <taxon>Bacteria</taxon>
        <taxon>Bacillati</taxon>
        <taxon>Bacillota</taxon>
        <taxon>Clostridia</taxon>
        <taxon>Eubacteriales</taxon>
        <taxon>Eubacteriaceae</taxon>
        <taxon>Eubacterium</taxon>
    </lineage>
</organism>
<dbReference type="GO" id="GO:0032993">
    <property type="term" value="C:protein-DNA complex"/>
    <property type="evidence" value="ECO:0007669"/>
    <property type="project" value="TreeGrafter"/>
</dbReference>
<evidence type="ECO:0000256" key="3">
    <source>
        <dbReference type="ARBA" id="ARBA00023125"/>
    </source>
</evidence>
<feature type="modified residue" description="4-aspartylphosphate" evidence="6">
    <location>
        <position position="52"/>
    </location>
</feature>
<proteinExistence type="predicted"/>
<dbReference type="AlphaFoldDB" id="A0A1H3CWM6"/>
<sequence length="224" mass="25600">MYRILVVEDDDSIAASIATHLSSWGYSTRCATCFSAVLEDFKAWDPHLVLLDITLPFFNGYHWCQEIRKISRVPIIFLSSTSDDMNIVMAMNMGADDFITKPFELTVLTAKIAALLRRSYDFIGESSDRLSVQGAVLSTKEITLSYQDARLELTKNEYRILQVLMEHPGEVISRDQLMEKLWETDLYIDDNTLTVNVTRLRKRLAEIGLTNFITTKRGLGYLVE</sequence>
<dbReference type="GO" id="GO:0000976">
    <property type="term" value="F:transcription cis-regulatory region binding"/>
    <property type="evidence" value="ECO:0007669"/>
    <property type="project" value="TreeGrafter"/>
</dbReference>